<organism evidence="1 2">
    <name type="scientific">Psychrobacter raelei</name>
    <dbReference type="NCBI Taxonomy" id="2565531"/>
    <lineage>
        <taxon>Bacteria</taxon>
        <taxon>Pseudomonadati</taxon>
        <taxon>Pseudomonadota</taxon>
        <taxon>Gammaproteobacteria</taxon>
        <taxon>Moraxellales</taxon>
        <taxon>Moraxellaceae</taxon>
        <taxon>Psychrobacter</taxon>
    </lineage>
</organism>
<keyword evidence="2" id="KW-1185">Reference proteome</keyword>
<name>A0AAT9PCW1_9GAMM</name>
<dbReference type="EMBL" id="CP093310">
    <property type="protein sequence ID" value="UNK04449.2"/>
    <property type="molecule type" value="Genomic_DNA"/>
</dbReference>
<proteinExistence type="predicted"/>
<gene>
    <name evidence="1" type="ORF">MN210_08875</name>
</gene>
<protein>
    <submittedName>
        <fullName evidence="1">DUF3987 domain-containing protein</fullName>
    </submittedName>
</protein>
<dbReference type="Proteomes" id="UP000829560">
    <property type="component" value="Chromosome"/>
</dbReference>
<evidence type="ECO:0000313" key="1">
    <source>
        <dbReference type="EMBL" id="UNK04449.2"/>
    </source>
</evidence>
<dbReference type="KEGG" id="prae:MN210_08875"/>
<sequence length="392" mass="43920">MTIEMNKSCTREKAPTSDSKGLIAKLSDYQPATGESLADDAVLNQLYDLEYFLDQPIGLNSKLLYLHDNISITNGRNIGEIMPTKDMIGLVLIDNQEQPASLACFNPNRDSKPLITDVSQPCAFVIGDISQDRQLWAVDTLEDGINLYHQLNVISMQPATILVNLITWQFEPMVKHFAEVQTVYLNVTVDKRHKLDKLAGENVKAILTTFDMLIELQAGKLLDEVMAEATVIDMQDEGWDDPESLANNPSEPTPYPIEAWQGLLRRVIEKISYHAQVTPAMAGQCILGALAHMGQRFIDAPIGHTHMPASLYLITEGESGSGKSFAMNLSHYQIKANEHKHYNTYLERLNQWEADKASLKGRELKDFLSTNPKPHNPTDPCCQIRTIKLGRF</sequence>
<evidence type="ECO:0000313" key="2">
    <source>
        <dbReference type="Proteomes" id="UP000829560"/>
    </source>
</evidence>
<dbReference type="InterPro" id="IPR025048">
    <property type="entry name" value="DUF3987"/>
</dbReference>
<accession>A0AAT9PCW1</accession>
<reference evidence="1" key="1">
    <citation type="submission" date="2024-03" db="EMBL/GenBank/DDBJ databases">
        <title>Psychrobacter raelis sp. nov. isolated from a dog with peritonitis.</title>
        <authorList>
            <person name="Schiavone A."/>
            <person name="Manzulli V."/>
            <person name="Camarda A."/>
            <person name="Cafiero M.A."/>
            <person name="Vasco I."/>
            <person name="Marino L."/>
            <person name="Pennuzzi G."/>
            <person name="Serrecchia L."/>
            <person name="Galante D."/>
            <person name="Pugliese N."/>
        </authorList>
    </citation>
    <scope>NUCLEOTIDE SEQUENCE</scope>
    <source>
        <strain evidence="1">PraFG1</strain>
    </source>
</reference>
<dbReference type="AlphaFoldDB" id="A0AAT9PCW1"/>
<dbReference type="Pfam" id="PF13148">
    <property type="entry name" value="DUF3987"/>
    <property type="match status" value="1"/>
</dbReference>
<dbReference type="RefSeq" id="WP_338411940.1">
    <property type="nucleotide sequence ID" value="NZ_CP093310.2"/>
</dbReference>